<gene>
    <name evidence="2" type="ORF">ENV14_02230</name>
</gene>
<comment type="caution">
    <text evidence="2">The sequence shown here is derived from an EMBL/GenBank/DDBJ whole genome shotgun (WGS) entry which is preliminary data.</text>
</comment>
<protein>
    <submittedName>
        <fullName evidence="2">Uncharacterized protein</fullName>
    </submittedName>
</protein>
<feature type="region of interest" description="Disordered" evidence="1">
    <location>
        <begin position="1"/>
        <end position="57"/>
    </location>
</feature>
<feature type="compositionally biased region" description="Basic and acidic residues" evidence="1">
    <location>
        <begin position="25"/>
        <end position="47"/>
    </location>
</feature>
<reference evidence="2" key="1">
    <citation type="journal article" date="2020" name="mSystems">
        <title>Genome- and Community-Level Interaction Insights into Carbon Utilization and Element Cycling Functions of Hydrothermarchaeota in Hydrothermal Sediment.</title>
        <authorList>
            <person name="Zhou Z."/>
            <person name="Liu Y."/>
            <person name="Xu W."/>
            <person name="Pan J."/>
            <person name="Luo Z.H."/>
            <person name="Li M."/>
        </authorList>
    </citation>
    <scope>NUCLEOTIDE SEQUENCE [LARGE SCALE GENOMIC DNA]</scope>
    <source>
        <strain evidence="2">SpSt-732</strain>
    </source>
</reference>
<sequence>MGIEEQGIEKEKKRREQRNAKVLRKPVENQEQEVARKGIESHEEKAGKAKQMRKPDNILSKRRVLKIAESRRSKIRNISSAARYVNSFITIVREMRDINR</sequence>
<proteinExistence type="predicted"/>
<name>A0A7C4FEX4_9CREN</name>
<dbReference type="AlphaFoldDB" id="A0A7C4FEX4"/>
<accession>A0A7C4FEX4</accession>
<evidence type="ECO:0000313" key="2">
    <source>
        <dbReference type="EMBL" id="HGI87203.1"/>
    </source>
</evidence>
<feature type="compositionally biased region" description="Basic residues" evidence="1">
    <location>
        <begin position="12"/>
        <end position="24"/>
    </location>
</feature>
<dbReference type="EMBL" id="DTFF01000018">
    <property type="protein sequence ID" value="HGI87203.1"/>
    <property type="molecule type" value="Genomic_DNA"/>
</dbReference>
<evidence type="ECO:0000256" key="1">
    <source>
        <dbReference type="SAM" id="MobiDB-lite"/>
    </source>
</evidence>
<organism evidence="2">
    <name type="scientific">Ignisphaera aggregans</name>
    <dbReference type="NCBI Taxonomy" id="334771"/>
    <lineage>
        <taxon>Archaea</taxon>
        <taxon>Thermoproteota</taxon>
        <taxon>Thermoprotei</taxon>
        <taxon>Desulfurococcales</taxon>
        <taxon>Desulfurococcaceae</taxon>
        <taxon>Ignisphaera</taxon>
    </lineage>
</organism>